<reference evidence="1 2" key="1">
    <citation type="journal article" date="2024" name="Plant J.">
        <title>Genome sequences and population genomics reveal climatic adaptation and genomic divergence between two closely related sweetgum species.</title>
        <authorList>
            <person name="Xu W.Q."/>
            <person name="Ren C.Q."/>
            <person name="Zhang X.Y."/>
            <person name="Comes H.P."/>
            <person name="Liu X.H."/>
            <person name="Li Y.G."/>
            <person name="Kettle C.J."/>
            <person name="Jalonen R."/>
            <person name="Gaisberger H."/>
            <person name="Ma Y.Z."/>
            <person name="Qiu Y.X."/>
        </authorList>
    </citation>
    <scope>NUCLEOTIDE SEQUENCE [LARGE SCALE GENOMIC DNA]</scope>
    <source>
        <strain evidence="1">Hangzhou</strain>
    </source>
</reference>
<name>A0AAP0RI43_LIQFO</name>
<evidence type="ECO:0000313" key="2">
    <source>
        <dbReference type="Proteomes" id="UP001415857"/>
    </source>
</evidence>
<keyword evidence="2" id="KW-1185">Reference proteome</keyword>
<proteinExistence type="predicted"/>
<sequence>MAFEHRRGRSQGMGNNREAFQYQMALMLLRITNINTLTRRQNPMSDDLVVGDNVGKVKAY</sequence>
<accession>A0AAP0RI43</accession>
<organism evidence="1 2">
    <name type="scientific">Liquidambar formosana</name>
    <name type="common">Formosan gum</name>
    <dbReference type="NCBI Taxonomy" id="63359"/>
    <lineage>
        <taxon>Eukaryota</taxon>
        <taxon>Viridiplantae</taxon>
        <taxon>Streptophyta</taxon>
        <taxon>Embryophyta</taxon>
        <taxon>Tracheophyta</taxon>
        <taxon>Spermatophyta</taxon>
        <taxon>Magnoliopsida</taxon>
        <taxon>eudicotyledons</taxon>
        <taxon>Gunneridae</taxon>
        <taxon>Pentapetalae</taxon>
        <taxon>Saxifragales</taxon>
        <taxon>Altingiaceae</taxon>
        <taxon>Liquidambar</taxon>
    </lineage>
</organism>
<gene>
    <name evidence="1" type="ORF">L1049_007047</name>
</gene>
<comment type="caution">
    <text evidence="1">The sequence shown here is derived from an EMBL/GenBank/DDBJ whole genome shotgun (WGS) entry which is preliminary data.</text>
</comment>
<protein>
    <submittedName>
        <fullName evidence="1">Uncharacterized protein</fullName>
    </submittedName>
</protein>
<dbReference type="Proteomes" id="UP001415857">
    <property type="component" value="Unassembled WGS sequence"/>
</dbReference>
<dbReference type="AlphaFoldDB" id="A0AAP0RI43"/>
<evidence type="ECO:0000313" key="1">
    <source>
        <dbReference type="EMBL" id="KAK9277503.1"/>
    </source>
</evidence>
<dbReference type="EMBL" id="JBBPBK010000010">
    <property type="protein sequence ID" value="KAK9277503.1"/>
    <property type="molecule type" value="Genomic_DNA"/>
</dbReference>